<accession>A0A0A9YHW4</accession>
<sequence length="248" mass="29135">EKMNLIEERLVSPRLPFVQIRRLRYAAGNHGMVGQVVNVPIIVQNTIQSLPRLLDDDLTINVHIKRRIFHKSSYLAGFVRTSVLKPWLEYLVETPLYKLNNVTIDKNVCLIQRNENETEDEMLGALEENDKQTEYLTAQQHTLLWDEEREFDVRREDRYFVIAPEECESPISLLSDESGWELTFPQIFLGHRQKFRDNVRPTLFQKTSSIVRRSDRRGVTPTHCLYMAAMVMRERIKTSLISTFKNND</sequence>
<feature type="non-terminal residue" evidence="2">
    <location>
        <position position="1"/>
    </location>
</feature>
<reference evidence="2" key="1">
    <citation type="journal article" date="2014" name="PLoS ONE">
        <title>Transcriptome-Based Identification of ABC Transporters in the Western Tarnished Plant Bug Lygus hesperus.</title>
        <authorList>
            <person name="Hull J.J."/>
            <person name="Chaney K."/>
            <person name="Geib S.M."/>
            <person name="Fabrick J.A."/>
            <person name="Brent C.S."/>
            <person name="Walsh D."/>
            <person name="Lavine L.C."/>
        </authorList>
    </citation>
    <scope>NUCLEOTIDE SEQUENCE</scope>
</reference>
<dbReference type="Pfam" id="PF20209">
    <property type="entry name" value="DUF6570"/>
    <property type="match status" value="1"/>
</dbReference>
<name>A0A0A9YHW4_LYGHE</name>
<evidence type="ECO:0000259" key="1">
    <source>
        <dbReference type="Pfam" id="PF20209"/>
    </source>
</evidence>
<keyword evidence="2" id="KW-0436">Ligase</keyword>
<gene>
    <name evidence="2" type="primary">proS_17</name>
    <name evidence="2" type="ORF">CM83_9073</name>
</gene>
<feature type="domain" description="DUF6570" evidence="1">
    <location>
        <begin position="2"/>
        <end position="107"/>
    </location>
</feature>
<reference evidence="2" key="2">
    <citation type="submission" date="2014-07" db="EMBL/GenBank/DDBJ databases">
        <authorList>
            <person name="Hull J."/>
        </authorList>
    </citation>
    <scope>NUCLEOTIDE SEQUENCE</scope>
</reference>
<dbReference type="EMBL" id="GBHO01010962">
    <property type="protein sequence ID" value="JAG32642.1"/>
    <property type="molecule type" value="Transcribed_RNA"/>
</dbReference>
<protein>
    <submittedName>
        <fullName evidence="2">Proline--tRNA ligase</fullName>
    </submittedName>
</protein>
<organism evidence="2">
    <name type="scientific">Lygus hesperus</name>
    <name type="common">Western plant bug</name>
    <dbReference type="NCBI Taxonomy" id="30085"/>
    <lineage>
        <taxon>Eukaryota</taxon>
        <taxon>Metazoa</taxon>
        <taxon>Ecdysozoa</taxon>
        <taxon>Arthropoda</taxon>
        <taxon>Hexapoda</taxon>
        <taxon>Insecta</taxon>
        <taxon>Pterygota</taxon>
        <taxon>Neoptera</taxon>
        <taxon>Paraneoptera</taxon>
        <taxon>Hemiptera</taxon>
        <taxon>Heteroptera</taxon>
        <taxon>Panheteroptera</taxon>
        <taxon>Cimicomorpha</taxon>
        <taxon>Miridae</taxon>
        <taxon>Mirini</taxon>
        <taxon>Lygus</taxon>
    </lineage>
</organism>
<evidence type="ECO:0000313" key="2">
    <source>
        <dbReference type="EMBL" id="JAG32642.1"/>
    </source>
</evidence>
<proteinExistence type="predicted"/>
<dbReference type="GO" id="GO:0016874">
    <property type="term" value="F:ligase activity"/>
    <property type="evidence" value="ECO:0007669"/>
    <property type="project" value="UniProtKB-KW"/>
</dbReference>
<dbReference type="InterPro" id="IPR046700">
    <property type="entry name" value="DUF6570"/>
</dbReference>
<feature type="non-terminal residue" evidence="2">
    <location>
        <position position="248"/>
    </location>
</feature>
<dbReference type="AlphaFoldDB" id="A0A0A9YHW4"/>